<dbReference type="GO" id="GO:0006355">
    <property type="term" value="P:regulation of DNA-templated transcription"/>
    <property type="evidence" value="ECO:0007669"/>
    <property type="project" value="UniProtKB-ARBA"/>
</dbReference>
<dbReference type="InterPro" id="IPR001647">
    <property type="entry name" value="HTH_TetR"/>
</dbReference>
<evidence type="ECO:0000256" key="3">
    <source>
        <dbReference type="SAM" id="Phobius"/>
    </source>
</evidence>
<dbReference type="PATRIC" id="fig|1423740.3.peg.949"/>
<dbReference type="AlphaFoldDB" id="A0A0R1TMN7"/>
<keyword evidence="3" id="KW-0472">Membrane</keyword>
<dbReference type="OrthoDB" id="268339at2"/>
<sequence length="206" mass="24100">MRFQRARTQKQIDLRLEEILKASRKLFKKQNYEKISIKTIAEATTLSRATIYTYYPTKGDIFLAILGQEYQQVQAEIAQIFAAEQNRVTRNRFCQLLTQVLLRHPTFLRLLTLQKTLIEPQSTPEHLTSFQESSQSFFTLLSQLCQQVFPTGRQMQREIFLTQLLIYLAGFYPILASQKSYFQVQEDIPADKLLYNAIYNLTGILM</sequence>
<dbReference type="Proteomes" id="UP000051048">
    <property type="component" value="Unassembled WGS sequence"/>
</dbReference>
<dbReference type="Pfam" id="PF17929">
    <property type="entry name" value="TetR_C_34"/>
    <property type="match status" value="1"/>
</dbReference>
<dbReference type="GO" id="GO:0003677">
    <property type="term" value="F:DNA binding"/>
    <property type="evidence" value="ECO:0007669"/>
    <property type="project" value="UniProtKB-UniRule"/>
</dbReference>
<protein>
    <recommendedName>
        <fullName evidence="4">HTH tetR-type domain-containing protein</fullName>
    </recommendedName>
</protein>
<feature type="domain" description="HTH tetR-type" evidence="4">
    <location>
        <begin position="13"/>
        <end position="73"/>
    </location>
</feature>
<comment type="caution">
    <text evidence="5">The sequence shown here is derived from an EMBL/GenBank/DDBJ whole genome shotgun (WGS) entry which is preliminary data.</text>
</comment>
<dbReference type="InterPro" id="IPR041483">
    <property type="entry name" value="TetR_C_34"/>
</dbReference>
<evidence type="ECO:0000313" key="6">
    <source>
        <dbReference type="Proteomes" id="UP000051048"/>
    </source>
</evidence>
<proteinExistence type="predicted"/>
<dbReference type="Gene3D" id="1.10.357.10">
    <property type="entry name" value="Tetracycline Repressor, domain 2"/>
    <property type="match status" value="1"/>
</dbReference>
<evidence type="ECO:0000313" key="5">
    <source>
        <dbReference type="EMBL" id="KRL82721.1"/>
    </source>
</evidence>
<dbReference type="STRING" id="1423740.FC36_GL000892"/>
<dbReference type="PROSITE" id="PS50977">
    <property type="entry name" value="HTH_TETR_2"/>
    <property type="match status" value="1"/>
</dbReference>
<gene>
    <name evidence="5" type="ORF">FC36_GL000892</name>
</gene>
<keyword evidence="3" id="KW-1133">Transmembrane helix</keyword>
<organism evidence="5 6">
    <name type="scientific">Ligilactobacillus equi DSM 15833 = JCM 10991</name>
    <dbReference type="NCBI Taxonomy" id="1423740"/>
    <lineage>
        <taxon>Bacteria</taxon>
        <taxon>Bacillati</taxon>
        <taxon>Bacillota</taxon>
        <taxon>Bacilli</taxon>
        <taxon>Lactobacillales</taxon>
        <taxon>Lactobacillaceae</taxon>
        <taxon>Ligilactobacillus</taxon>
    </lineage>
</organism>
<keyword evidence="3" id="KW-0812">Transmembrane</keyword>
<dbReference type="InterPro" id="IPR009057">
    <property type="entry name" value="Homeodomain-like_sf"/>
</dbReference>
<evidence type="ECO:0000256" key="1">
    <source>
        <dbReference type="ARBA" id="ARBA00023125"/>
    </source>
</evidence>
<reference evidence="5 6" key="1">
    <citation type="journal article" date="2015" name="Genome Announc.">
        <title>Expanding the biotechnology potential of lactobacilli through comparative genomics of 213 strains and associated genera.</title>
        <authorList>
            <person name="Sun Z."/>
            <person name="Harris H.M."/>
            <person name="McCann A."/>
            <person name="Guo C."/>
            <person name="Argimon S."/>
            <person name="Zhang W."/>
            <person name="Yang X."/>
            <person name="Jeffery I.B."/>
            <person name="Cooney J.C."/>
            <person name="Kagawa T.F."/>
            <person name="Liu W."/>
            <person name="Song Y."/>
            <person name="Salvetti E."/>
            <person name="Wrobel A."/>
            <person name="Rasinkangas P."/>
            <person name="Parkhill J."/>
            <person name="Rea M.C."/>
            <person name="O'Sullivan O."/>
            <person name="Ritari J."/>
            <person name="Douillard F.P."/>
            <person name="Paul Ross R."/>
            <person name="Yang R."/>
            <person name="Briner A.E."/>
            <person name="Felis G.E."/>
            <person name="de Vos W.M."/>
            <person name="Barrangou R."/>
            <person name="Klaenhammer T.R."/>
            <person name="Caufield P.W."/>
            <person name="Cui Y."/>
            <person name="Zhang H."/>
            <person name="O'Toole P.W."/>
        </authorList>
    </citation>
    <scope>NUCLEOTIDE SEQUENCE [LARGE SCALE GENOMIC DNA]</scope>
    <source>
        <strain evidence="5 6">DSM 15833</strain>
    </source>
</reference>
<dbReference type="SUPFAM" id="SSF46689">
    <property type="entry name" value="Homeodomain-like"/>
    <property type="match status" value="1"/>
</dbReference>
<dbReference type="PRINTS" id="PR00455">
    <property type="entry name" value="HTHTETR"/>
</dbReference>
<dbReference type="InterPro" id="IPR050109">
    <property type="entry name" value="HTH-type_TetR-like_transc_reg"/>
</dbReference>
<dbReference type="EMBL" id="AZFH01000018">
    <property type="protein sequence ID" value="KRL82721.1"/>
    <property type="molecule type" value="Genomic_DNA"/>
</dbReference>
<dbReference type="RefSeq" id="WP_025021147.1">
    <property type="nucleotide sequence ID" value="NZ_AZFH01000018.1"/>
</dbReference>
<keyword evidence="1 2" id="KW-0238">DNA-binding</keyword>
<accession>A0A0R1TMN7</accession>
<dbReference type="PANTHER" id="PTHR30328:SF54">
    <property type="entry name" value="HTH-TYPE TRANSCRIPTIONAL REPRESSOR SCO4008"/>
    <property type="match status" value="1"/>
</dbReference>
<dbReference type="Pfam" id="PF00440">
    <property type="entry name" value="TetR_N"/>
    <property type="match status" value="1"/>
</dbReference>
<evidence type="ECO:0000259" key="4">
    <source>
        <dbReference type="PROSITE" id="PS50977"/>
    </source>
</evidence>
<name>A0A0R1TMN7_9LACO</name>
<dbReference type="PANTHER" id="PTHR30328">
    <property type="entry name" value="TRANSCRIPTIONAL REPRESSOR"/>
    <property type="match status" value="1"/>
</dbReference>
<feature type="transmembrane region" description="Helical" evidence="3">
    <location>
        <begin position="159"/>
        <end position="175"/>
    </location>
</feature>
<evidence type="ECO:0000256" key="2">
    <source>
        <dbReference type="PROSITE-ProRule" id="PRU00335"/>
    </source>
</evidence>
<feature type="DNA-binding region" description="H-T-H motif" evidence="2">
    <location>
        <begin position="36"/>
        <end position="55"/>
    </location>
</feature>